<evidence type="ECO:0000313" key="1">
    <source>
        <dbReference type="EMBL" id="KAH8018147.1"/>
    </source>
</evidence>
<reference evidence="1" key="1">
    <citation type="submission" date="2021-08" db="EMBL/GenBank/DDBJ databases">
        <title>The first chromosome-level gecko genome reveals the dynamic sex chromosomes of Neotropical dwarf geckos (Sphaerodactylidae: Sphaerodactylus).</title>
        <authorList>
            <person name="Pinto B.J."/>
            <person name="Keating S.E."/>
            <person name="Gamble T."/>
        </authorList>
    </citation>
    <scope>NUCLEOTIDE SEQUENCE</scope>
    <source>
        <strain evidence="1">TG3544</strain>
    </source>
</reference>
<sequence length="207" mass="23631">MCEIYVNCIFIFASLIHRYLSSYISQRNEMARRILLNLLAALPSLRRRTPLPQTLYCLAYIRLNNLASRLLSDHPDLIQLIWTLFHHTLQTEYELMKDRHLDQIMMCAMYGICKVKNIDLTFKTIVTAYKELPNTNQEPPTLSPIPHIPQSPYKSNSPLRVPMGNNIYISPLKSPSKASERLLSPNKMTPGSRILVSIGESFGVDGA</sequence>
<dbReference type="EMBL" id="CM037614">
    <property type="protein sequence ID" value="KAH8018147.1"/>
    <property type="molecule type" value="Genomic_DNA"/>
</dbReference>
<proteinExistence type="predicted"/>
<gene>
    <name evidence="1" type="ORF">K3G42_033726</name>
</gene>
<keyword evidence="2" id="KW-1185">Reference proteome</keyword>
<name>A0ACB8GFC4_9SAUR</name>
<organism evidence="1 2">
    <name type="scientific">Sphaerodactylus townsendi</name>
    <dbReference type="NCBI Taxonomy" id="933632"/>
    <lineage>
        <taxon>Eukaryota</taxon>
        <taxon>Metazoa</taxon>
        <taxon>Chordata</taxon>
        <taxon>Craniata</taxon>
        <taxon>Vertebrata</taxon>
        <taxon>Euteleostomi</taxon>
        <taxon>Lepidosauria</taxon>
        <taxon>Squamata</taxon>
        <taxon>Bifurcata</taxon>
        <taxon>Gekkota</taxon>
        <taxon>Sphaerodactylidae</taxon>
        <taxon>Sphaerodactylus</taxon>
    </lineage>
</organism>
<evidence type="ECO:0000313" key="2">
    <source>
        <dbReference type="Proteomes" id="UP000827872"/>
    </source>
</evidence>
<dbReference type="Proteomes" id="UP000827872">
    <property type="component" value="Linkage Group LG01"/>
</dbReference>
<comment type="caution">
    <text evidence="1">The sequence shown here is derived from an EMBL/GenBank/DDBJ whole genome shotgun (WGS) entry which is preliminary data.</text>
</comment>
<accession>A0ACB8GFC4</accession>
<protein>
    <submittedName>
        <fullName evidence="1">Uncharacterized protein</fullName>
    </submittedName>
</protein>